<name>A3U967_CROAH</name>
<dbReference type="EMBL" id="CP002046">
    <property type="protein sequence ID" value="EAP86353.1"/>
    <property type="molecule type" value="Genomic_DNA"/>
</dbReference>
<dbReference type="STRING" id="216432.CA2559_09973"/>
<dbReference type="GO" id="GO:0005840">
    <property type="term" value="C:ribosome"/>
    <property type="evidence" value="ECO:0007669"/>
    <property type="project" value="UniProtKB-KW"/>
</dbReference>
<dbReference type="HOGENOM" id="CLU_3006588_0_0_10"/>
<evidence type="ECO:0000313" key="2">
    <source>
        <dbReference type="Proteomes" id="UP000002297"/>
    </source>
</evidence>
<keyword evidence="1" id="KW-0687">Ribonucleoprotein</keyword>
<protein>
    <submittedName>
        <fullName evidence="1">30S ribosomal protein S6</fullName>
    </submittedName>
</protein>
<keyword evidence="1" id="KW-0689">Ribosomal protein</keyword>
<accession>A3U967</accession>
<evidence type="ECO:0000313" key="1">
    <source>
        <dbReference type="EMBL" id="EAP86353.1"/>
    </source>
</evidence>
<sequence>MIHTIELFKLKLRAKIRIKYIFTTIKTGLFLVFYSDKINITNDQRFKLLADCLKMR</sequence>
<dbReference type="AlphaFoldDB" id="A3U967"/>
<proteinExistence type="predicted"/>
<dbReference type="Proteomes" id="UP000002297">
    <property type="component" value="Chromosome"/>
</dbReference>
<keyword evidence="2" id="KW-1185">Reference proteome</keyword>
<reference evidence="1 2" key="1">
    <citation type="journal article" date="2010" name="J. Bacteriol.">
        <title>The complete genome sequence of Croceibacter atlanticus HTCC2559T.</title>
        <authorList>
            <person name="Oh H.M."/>
            <person name="Kang I."/>
            <person name="Ferriera S."/>
            <person name="Giovannoni S.J."/>
            <person name="Cho J.C."/>
        </authorList>
    </citation>
    <scope>NUCLEOTIDE SEQUENCE [LARGE SCALE GENOMIC DNA]</scope>
    <source>
        <strain evidence="2">ATCC BAA-628 / HTCC2559 / KCTC 12090</strain>
    </source>
</reference>
<organism evidence="1 2">
    <name type="scientific">Croceibacter atlanticus (strain ATCC BAA-628 / JCM 21780 / CIP 108009 / IAM 15332 / KCTC 12090 / HTCC2559)</name>
    <dbReference type="NCBI Taxonomy" id="216432"/>
    <lineage>
        <taxon>Bacteria</taxon>
        <taxon>Pseudomonadati</taxon>
        <taxon>Bacteroidota</taxon>
        <taxon>Flavobacteriia</taxon>
        <taxon>Flavobacteriales</taxon>
        <taxon>Flavobacteriaceae</taxon>
        <taxon>Croceibacter</taxon>
    </lineage>
</organism>
<gene>
    <name evidence="1" type="ordered locus">CA2559_09973</name>
</gene>
<dbReference type="KEGG" id="cat:CA2559_09973"/>